<dbReference type="OrthoDB" id="5975479at2759"/>
<evidence type="ECO:0000313" key="1">
    <source>
        <dbReference type="EMBL" id="CAB3988805.1"/>
    </source>
</evidence>
<reference evidence="1" key="1">
    <citation type="submission" date="2020-04" db="EMBL/GenBank/DDBJ databases">
        <authorList>
            <person name="Alioto T."/>
            <person name="Alioto T."/>
            <person name="Gomez Garrido J."/>
        </authorList>
    </citation>
    <scope>NUCLEOTIDE SEQUENCE</scope>
    <source>
        <strain evidence="1">A484AB</strain>
    </source>
</reference>
<proteinExistence type="predicted"/>
<dbReference type="InterPro" id="IPR036397">
    <property type="entry name" value="RNaseH_sf"/>
</dbReference>
<comment type="caution">
    <text evidence="1">The sequence shown here is derived from an EMBL/GenBank/DDBJ whole genome shotgun (WGS) entry which is preliminary data.</text>
</comment>
<dbReference type="EMBL" id="CACRXK020001384">
    <property type="protein sequence ID" value="CAB3988805.1"/>
    <property type="molecule type" value="Genomic_DNA"/>
</dbReference>
<dbReference type="Pfam" id="PF24764">
    <property type="entry name" value="rva_4"/>
    <property type="match status" value="1"/>
</dbReference>
<dbReference type="PANTHER" id="PTHR46791:SF4">
    <property type="match status" value="1"/>
</dbReference>
<dbReference type="InterPro" id="IPR058913">
    <property type="entry name" value="Integrase_dom_put"/>
</dbReference>
<evidence type="ECO:0000313" key="2">
    <source>
        <dbReference type="Proteomes" id="UP001152795"/>
    </source>
</evidence>
<dbReference type="GO" id="GO:0003676">
    <property type="term" value="F:nucleic acid binding"/>
    <property type="evidence" value="ECO:0007669"/>
    <property type="project" value="InterPro"/>
</dbReference>
<gene>
    <name evidence="1" type="ORF">PACLA_8A043785</name>
</gene>
<dbReference type="InterPro" id="IPR001584">
    <property type="entry name" value="Integrase_cat-core"/>
</dbReference>
<accession>A0A6S7GAL2</accession>
<dbReference type="GO" id="GO:0015074">
    <property type="term" value="P:DNA integration"/>
    <property type="evidence" value="ECO:0007669"/>
    <property type="project" value="InterPro"/>
</dbReference>
<name>A0A6S7GAL2_PARCT</name>
<dbReference type="PROSITE" id="PS50994">
    <property type="entry name" value="INTEGRASE"/>
    <property type="match status" value="1"/>
</dbReference>
<protein>
    <submittedName>
        <fullName evidence="1">PREDICTED: uncharacterized protein LOC107351207 isoform X1</fullName>
    </submittedName>
</protein>
<dbReference type="SUPFAM" id="SSF53098">
    <property type="entry name" value="Ribonuclease H-like"/>
    <property type="match status" value="1"/>
</dbReference>
<sequence>MAQRWLPNFEEFFYSLGRLIENAERQLHSQTCSEYLIRRLDEYERTVSTLLSRLNETYQNMPDVLRSFQDIEFLRNRLGALRQEFEGRSNNMQDNNCEEEYNLRSRLENTNEGRGRPRVEIAQSQLEALHNAGGFRWNDVSRMLQVSSRTLRRRRHELGMRVEGREFSDISDIQLDNVVREVLQSTPSAGLRLVQGSLRQQSLVVQRLRVLQSLRRVDPVASTLRNARQIIRRKHIDGNHKLIQPYRIVIHGGIDGYSRLVVFLQASTNNAAATVLNLFHSAVERYNLPSRVRSDLGLENIEVGRYMLEQRGINRGSIITGTSVHNQRIERLWRDVNRVIVSRFLNIFLYLEGNNMLDPSNEMHLFVLQFVYLDLINNALDQFCSQWNNHPVSTECNFSPQQLWIRGMITQSSSSSTAVQATAVHPSILGIDEDGPVPEQQQNYQVVVPQYSVNITDEQLHLIRREIQAVSDNNGITQYITALNIVSSIL</sequence>
<keyword evidence="2" id="KW-1185">Reference proteome</keyword>
<dbReference type="InterPro" id="IPR012337">
    <property type="entry name" value="RNaseH-like_sf"/>
</dbReference>
<dbReference type="PANTHER" id="PTHR46791">
    <property type="entry name" value="EXPRESSED PROTEIN"/>
    <property type="match status" value="1"/>
</dbReference>
<dbReference type="Proteomes" id="UP001152795">
    <property type="component" value="Unassembled WGS sequence"/>
</dbReference>
<dbReference type="Gene3D" id="3.30.420.10">
    <property type="entry name" value="Ribonuclease H-like superfamily/Ribonuclease H"/>
    <property type="match status" value="1"/>
</dbReference>
<organism evidence="1 2">
    <name type="scientific">Paramuricea clavata</name>
    <name type="common">Red gorgonian</name>
    <name type="synonym">Violescent sea-whip</name>
    <dbReference type="NCBI Taxonomy" id="317549"/>
    <lineage>
        <taxon>Eukaryota</taxon>
        <taxon>Metazoa</taxon>
        <taxon>Cnidaria</taxon>
        <taxon>Anthozoa</taxon>
        <taxon>Octocorallia</taxon>
        <taxon>Malacalcyonacea</taxon>
        <taxon>Plexauridae</taxon>
        <taxon>Paramuricea</taxon>
    </lineage>
</organism>
<dbReference type="AlphaFoldDB" id="A0A6S7GAL2"/>